<dbReference type="RefSeq" id="XP_046065544.1">
    <property type="nucleotide sequence ID" value="XM_046218834.1"/>
</dbReference>
<evidence type="ECO:0008006" key="3">
    <source>
        <dbReference type="Google" id="ProtNLM"/>
    </source>
</evidence>
<evidence type="ECO:0000313" key="1">
    <source>
        <dbReference type="EMBL" id="KAH8689118.1"/>
    </source>
</evidence>
<dbReference type="EMBL" id="JAJTJA010000016">
    <property type="protein sequence ID" value="KAH8689118.1"/>
    <property type="molecule type" value="Genomic_DNA"/>
</dbReference>
<dbReference type="Proteomes" id="UP001201262">
    <property type="component" value="Unassembled WGS sequence"/>
</dbReference>
<keyword evidence="2" id="KW-1185">Reference proteome</keyword>
<dbReference type="AlphaFoldDB" id="A0AAD4PUB5"/>
<sequence>MDSKSLVPMRYELLPLGNIKPQGWVKDQLQLSADGLGGHLFKFYRFVKDSTWMGGTEEYSPLRESAPYWYNYIVPLAYSLDNEDLKDQANKFLTRLLDHQHEDGWIGPETTNATRAILRFTKLAHCMLSDNFTGFIPTDGDEFDTQKFGQARAHERSTTLQWLYEQDTMDLMWKGGSKFFTEDQFPIAPSVNPAINFQHGVNLIQG</sequence>
<protein>
    <recommendedName>
        <fullName evidence="3">Alpha-L-rhamnosidase six-hairpin glycosidase domain-containing protein</fullName>
    </recommendedName>
</protein>
<accession>A0AAD4PUB5</accession>
<reference evidence="1" key="1">
    <citation type="submission" date="2021-12" db="EMBL/GenBank/DDBJ databases">
        <title>Convergent genome expansion in fungi linked to evolution of root-endophyte symbiosis.</title>
        <authorList>
            <consortium name="DOE Joint Genome Institute"/>
            <person name="Ke Y.-H."/>
            <person name="Bonito G."/>
            <person name="Liao H.-L."/>
            <person name="Looney B."/>
            <person name="Rojas-Flechas A."/>
            <person name="Nash J."/>
            <person name="Hameed K."/>
            <person name="Schadt C."/>
            <person name="Martin F."/>
            <person name="Crous P.W."/>
            <person name="Miettinen O."/>
            <person name="Magnuson J.K."/>
            <person name="Labbe J."/>
            <person name="Jacobson D."/>
            <person name="Doktycz M.J."/>
            <person name="Veneault-Fourrey C."/>
            <person name="Kuo A."/>
            <person name="Mondo S."/>
            <person name="Calhoun S."/>
            <person name="Riley R."/>
            <person name="Ohm R."/>
            <person name="LaButti K."/>
            <person name="Andreopoulos B."/>
            <person name="Pangilinan J."/>
            <person name="Nolan M."/>
            <person name="Tritt A."/>
            <person name="Clum A."/>
            <person name="Lipzen A."/>
            <person name="Daum C."/>
            <person name="Barry K."/>
            <person name="Grigoriev I.V."/>
            <person name="Vilgalys R."/>
        </authorList>
    </citation>
    <scope>NUCLEOTIDE SEQUENCE</scope>
    <source>
        <strain evidence="1">PMI_201</strain>
    </source>
</reference>
<evidence type="ECO:0000313" key="2">
    <source>
        <dbReference type="Proteomes" id="UP001201262"/>
    </source>
</evidence>
<gene>
    <name evidence="1" type="ORF">BGW36DRAFT_402145</name>
</gene>
<organism evidence="1 2">
    <name type="scientific">Talaromyces proteolyticus</name>
    <dbReference type="NCBI Taxonomy" id="1131652"/>
    <lineage>
        <taxon>Eukaryota</taxon>
        <taxon>Fungi</taxon>
        <taxon>Dikarya</taxon>
        <taxon>Ascomycota</taxon>
        <taxon>Pezizomycotina</taxon>
        <taxon>Eurotiomycetes</taxon>
        <taxon>Eurotiomycetidae</taxon>
        <taxon>Eurotiales</taxon>
        <taxon>Trichocomaceae</taxon>
        <taxon>Talaromyces</taxon>
        <taxon>Talaromyces sect. Bacilispori</taxon>
    </lineage>
</organism>
<proteinExistence type="predicted"/>
<dbReference type="GeneID" id="70249121"/>
<comment type="caution">
    <text evidence="1">The sequence shown here is derived from an EMBL/GenBank/DDBJ whole genome shotgun (WGS) entry which is preliminary data.</text>
</comment>
<name>A0AAD4PUB5_9EURO</name>